<name>A0A291H1H7_9MICO</name>
<reference evidence="1 2" key="1">
    <citation type="journal article" date="2014" name="Int. J. Syst. Evol. Microbiol.">
        <title>Brachybacterium ginsengisoli sp. nov., isolated from soil of a ginseng field.</title>
        <authorList>
            <person name="Hoang V.A."/>
            <person name="Kim Y.J."/>
            <person name="Nguyen N.L."/>
            <person name="Yang D.C."/>
        </authorList>
    </citation>
    <scope>NUCLEOTIDE SEQUENCE [LARGE SCALE GENOMIC DNA]</scope>
    <source>
        <strain evidence="1 2">DCY80</strain>
    </source>
</reference>
<dbReference type="EMBL" id="CP023564">
    <property type="protein sequence ID" value="ATG56240.1"/>
    <property type="molecule type" value="Genomic_DNA"/>
</dbReference>
<gene>
    <name evidence="1" type="ORF">CFK41_16740</name>
</gene>
<proteinExistence type="predicted"/>
<evidence type="ECO:0000313" key="2">
    <source>
        <dbReference type="Proteomes" id="UP000217889"/>
    </source>
</evidence>
<protein>
    <submittedName>
        <fullName evidence="1">Uncharacterized protein</fullName>
    </submittedName>
</protein>
<dbReference type="KEGG" id="bgg:CFK41_16740"/>
<dbReference type="InterPro" id="IPR059206">
    <property type="entry name" value="Sll1717-like"/>
</dbReference>
<dbReference type="AlphaFoldDB" id="A0A291H1H7"/>
<sequence>MLTMIWKYVVQTEVALRVIAESDVSPGHLIDGEVVDDLRNLLSHMSVSAESSFTDRIESVVRRLEKVHGGQGLTLTPQDVAKALRTDGLSRLVQLTKAALREKTRIAVLVDNLDKNWEPSDQLESLSRLILALLVASGKIEKDFEHGGGSAQEFECAVSLFIRTDILEAVKKYAREPDKIGSRTVDWNDEQLLVRVLEERYQVNSRQSGGTMWAELFCDEVQGLPTRDYLLWRVLRRPRDFIYMANAALTTAINRKHDRIDASDILYAEKEYSRFAIEALLVESSSAFDELEEMLFEFAGVGATMSEQELDDILKSEQNADQIKWWLMSTSFLGVETSGGKFDYVEGLDVSRRKLRVAQRNSSNNDRVLRFQVHPAFRAYLEIVDDDLHA</sequence>
<evidence type="ECO:0000313" key="1">
    <source>
        <dbReference type="EMBL" id="ATG56240.1"/>
    </source>
</evidence>
<dbReference type="NCBIfam" id="NF047389">
    <property type="entry name" value="ATPase_Sll1717"/>
    <property type="match status" value="1"/>
</dbReference>
<keyword evidence="2" id="KW-1185">Reference proteome</keyword>
<organism evidence="1 2">
    <name type="scientific">Brachybacterium ginsengisoli</name>
    <dbReference type="NCBI Taxonomy" id="1331682"/>
    <lineage>
        <taxon>Bacteria</taxon>
        <taxon>Bacillati</taxon>
        <taxon>Actinomycetota</taxon>
        <taxon>Actinomycetes</taxon>
        <taxon>Micrococcales</taxon>
        <taxon>Dermabacteraceae</taxon>
        <taxon>Brachybacterium</taxon>
    </lineage>
</organism>
<dbReference type="Proteomes" id="UP000217889">
    <property type="component" value="Chromosome"/>
</dbReference>
<accession>A0A291H1H7</accession>